<organism evidence="5 6">
    <name type="scientific">Actinomadura litoris</name>
    <dbReference type="NCBI Taxonomy" id="2678616"/>
    <lineage>
        <taxon>Bacteria</taxon>
        <taxon>Bacillati</taxon>
        <taxon>Actinomycetota</taxon>
        <taxon>Actinomycetes</taxon>
        <taxon>Streptosporangiales</taxon>
        <taxon>Thermomonosporaceae</taxon>
        <taxon>Actinomadura</taxon>
    </lineage>
</organism>
<reference evidence="5 6" key="1">
    <citation type="submission" date="2019-11" db="EMBL/GenBank/DDBJ databases">
        <authorList>
            <person name="Cao P."/>
        </authorList>
    </citation>
    <scope>NUCLEOTIDE SEQUENCE [LARGE SCALE GENOMIC DNA]</scope>
    <source>
        <strain evidence="5 6">NEAU-AAG5</strain>
    </source>
</reference>
<keyword evidence="2" id="KW-0560">Oxidoreductase</keyword>
<comment type="caution">
    <text evidence="5">The sequence shown here is derived from an EMBL/GenBank/DDBJ whole genome shotgun (WGS) entry which is preliminary data.</text>
</comment>
<dbReference type="InterPro" id="IPR036291">
    <property type="entry name" value="NAD(P)-bd_dom_sf"/>
</dbReference>
<name>A0A7K1KT73_9ACTN</name>
<dbReference type="InterPro" id="IPR048666">
    <property type="entry name" value="RedAm-like_C"/>
</dbReference>
<dbReference type="SUPFAM" id="SSF51735">
    <property type="entry name" value="NAD(P)-binding Rossmann-fold domains"/>
    <property type="match status" value="1"/>
</dbReference>
<dbReference type="InterPro" id="IPR013328">
    <property type="entry name" value="6PGD_dom2"/>
</dbReference>
<evidence type="ECO:0000256" key="1">
    <source>
        <dbReference type="ARBA" id="ARBA00009080"/>
    </source>
</evidence>
<dbReference type="InterPro" id="IPR015815">
    <property type="entry name" value="HIBADH-related"/>
</dbReference>
<dbReference type="AlphaFoldDB" id="A0A7K1KT73"/>
<gene>
    <name evidence="5" type="ORF">GNZ18_00695</name>
</gene>
<evidence type="ECO:0000259" key="3">
    <source>
        <dbReference type="Pfam" id="PF03446"/>
    </source>
</evidence>
<dbReference type="Pfam" id="PF03446">
    <property type="entry name" value="NAD_binding_2"/>
    <property type="match status" value="1"/>
</dbReference>
<dbReference type="InterPro" id="IPR006115">
    <property type="entry name" value="6PGDH_NADP-bd"/>
</dbReference>
<dbReference type="Proteomes" id="UP000432015">
    <property type="component" value="Unassembled WGS sequence"/>
</dbReference>
<sequence>MDPVTVIGLNPRGMALARVLAADARVTVWDESAPGTSPGEGLLPAESLRAALTDASLVLMCVDDYDASQRILAQAEPHLAADVVNLTSGTSAQAEQAAAGTRARYLDGALMGHPEHVGAPETVLVYSGSAEAFEHHRAVLDRLGGATYLGEAPGTASLYEVAMLNFAWATQLGFLHTAALLGTAQIPATTVAPLLIRWLSATVADVISDQARQIDDRDYPGDQEWLELDAPLMDHLVETSRARGLDTALPELVRALTARGIEAGRGGEGFASLAEIIRA</sequence>
<evidence type="ECO:0000259" key="4">
    <source>
        <dbReference type="Pfam" id="PF21761"/>
    </source>
</evidence>
<evidence type="ECO:0000256" key="2">
    <source>
        <dbReference type="ARBA" id="ARBA00023002"/>
    </source>
</evidence>
<evidence type="ECO:0000313" key="5">
    <source>
        <dbReference type="EMBL" id="MUN35126.1"/>
    </source>
</evidence>
<dbReference type="PIRSF" id="PIRSF000103">
    <property type="entry name" value="HIBADH"/>
    <property type="match status" value="1"/>
</dbReference>
<comment type="similarity">
    <text evidence="1">Belongs to the HIBADH-related family.</text>
</comment>
<keyword evidence="6" id="KW-1185">Reference proteome</keyword>
<accession>A0A7K1KT73</accession>
<protein>
    <submittedName>
        <fullName evidence="5">NAD(P)-dependent oxidoreductase</fullName>
    </submittedName>
</protein>
<dbReference type="Pfam" id="PF21761">
    <property type="entry name" value="RedAm-like_C"/>
    <property type="match status" value="1"/>
</dbReference>
<dbReference type="Gene3D" id="1.10.1040.10">
    <property type="entry name" value="N-(1-d-carboxylethyl)-l-norvaline Dehydrogenase, domain 2"/>
    <property type="match status" value="1"/>
</dbReference>
<feature type="domain" description="NADPH-dependent reductive aminase-like C-terminal" evidence="4">
    <location>
        <begin position="153"/>
        <end position="278"/>
    </location>
</feature>
<dbReference type="GO" id="GO:0050661">
    <property type="term" value="F:NADP binding"/>
    <property type="evidence" value="ECO:0007669"/>
    <property type="project" value="InterPro"/>
</dbReference>
<dbReference type="Gene3D" id="3.40.50.720">
    <property type="entry name" value="NAD(P)-binding Rossmann-like Domain"/>
    <property type="match status" value="1"/>
</dbReference>
<dbReference type="GO" id="GO:0016491">
    <property type="term" value="F:oxidoreductase activity"/>
    <property type="evidence" value="ECO:0007669"/>
    <property type="project" value="UniProtKB-KW"/>
</dbReference>
<feature type="domain" description="6-phosphogluconate dehydrogenase NADP-binding" evidence="3">
    <location>
        <begin position="4"/>
        <end position="147"/>
    </location>
</feature>
<dbReference type="EMBL" id="WOFH01000001">
    <property type="protein sequence ID" value="MUN35126.1"/>
    <property type="molecule type" value="Genomic_DNA"/>
</dbReference>
<proteinExistence type="inferred from homology"/>
<evidence type="ECO:0000313" key="6">
    <source>
        <dbReference type="Proteomes" id="UP000432015"/>
    </source>
</evidence>